<feature type="domain" description="O-acyltransferase WSD1-like N-terminal" evidence="11">
    <location>
        <begin position="69"/>
        <end position="176"/>
    </location>
</feature>
<comment type="subcellular location">
    <subcellularLocation>
        <location evidence="1">Cell membrane</location>
        <topology evidence="1">Single-pass membrane protein</topology>
    </subcellularLocation>
    <subcellularLocation>
        <location evidence="2">Endoplasmic reticulum membrane</location>
    </subcellularLocation>
</comment>
<comment type="catalytic activity">
    <reaction evidence="10">
        <text>an acyl-CoA + a 1,2-diacyl-sn-glycerol = a triacyl-sn-glycerol + CoA</text>
        <dbReference type="Rhea" id="RHEA:10868"/>
        <dbReference type="ChEBI" id="CHEBI:17815"/>
        <dbReference type="ChEBI" id="CHEBI:57287"/>
        <dbReference type="ChEBI" id="CHEBI:58342"/>
        <dbReference type="ChEBI" id="CHEBI:64615"/>
        <dbReference type="EC" id="2.3.1.20"/>
    </reaction>
</comment>
<dbReference type="InterPro" id="IPR009721">
    <property type="entry name" value="O-acyltransferase_WSD1_C"/>
</dbReference>
<evidence type="ECO:0000256" key="5">
    <source>
        <dbReference type="ARBA" id="ARBA00022679"/>
    </source>
</evidence>
<evidence type="ECO:0000259" key="11">
    <source>
        <dbReference type="Pfam" id="PF03007"/>
    </source>
</evidence>
<dbReference type="EMBL" id="JAYKXN010000008">
    <property type="protein sequence ID" value="KAK7263675.1"/>
    <property type="molecule type" value="Genomic_DNA"/>
</dbReference>
<comment type="pathway">
    <text evidence="4">Lipid metabolism.</text>
</comment>
<accession>A0AAN9EW17</accession>
<dbReference type="GO" id="GO:0004144">
    <property type="term" value="F:diacylglycerol O-acyltransferase activity"/>
    <property type="evidence" value="ECO:0007669"/>
    <property type="project" value="UniProtKB-EC"/>
</dbReference>
<comment type="caution">
    <text evidence="13">The sequence shown here is derived from an EMBL/GenBank/DDBJ whole genome shotgun (WGS) entry which is preliminary data.</text>
</comment>
<evidence type="ECO:0000256" key="6">
    <source>
        <dbReference type="ARBA" id="ARBA00022824"/>
    </source>
</evidence>
<evidence type="ECO:0000256" key="8">
    <source>
        <dbReference type="ARBA" id="ARBA00024360"/>
    </source>
</evidence>
<dbReference type="InterPro" id="IPR045034">
    <property type="entry name" value="O-acyltransferase_WSD1-like"/>
</dbReference>
<evidence type="ECO:0000313" key="13">
    <source>
        <dbReference type="EMBL" id="KAK7263675.1"/>
    </source>
</evidence>
<evidence type="ECO:0000313" key="14">
    <source>
        <dbReference type="Proteomes" id="UP001359559"/>
    </source>
</evidence>
<dbReference type="Pfam" id="PF06974">
    <property type="entry name" value="WS_DGAT_C"/>
    <property type="match status" value="2"/>
</dbReference>
<comment type="catalytic activity">
    <reaction evidence="9">
        <text>a long chain fatty alcohol + a fatty acyl-CoA = a long-chain alcohol wax ester + CoA</text>
        <dbReference type="Rhea" id="RHEA:38443"/>
        <dbReference type="ChEBI" id="CHEBI:17135"/>
        <dbReference type="ChEBI" id="CHEBI:57287"/>
        <dbReference type="ChEBI" id="CHEBI:77636"/>
        <dbReference type="ChEBI" id="CHEBI:235323"/>
        <dbReference type="EC" id="2.3.1.75"/>
    </reaction>
</comment>
<evidence type="ECO:0008006" key="15">
    <source>
        <dbReference type="Google" id="ProtNLM"/>
    </source>
</evidence>
<organism evidence="13 14">
    <name type="scientific">Clitoria ternatea</name>
    <name type="common">Butterfly pea</name>
    <dbReference type="NCBI Taxonomy" id="43366"/>
    <lineage>
        <taxon>Eukaryota</taxon>
        <taxon>Viridiplantae</taxon>
        <taxon>Streptophyta</taxon>
        <taxon>Embryophyta</taxon>
        <taxon>Tracheophyta</taxon>
        <taxon>Spermatophyta</taxon>
        <taxon>Magnoliopsida</taxon>
        <taxon>eudicotyledons</taxon>
        <taxon>Gunneridae</taxon>
        <taxon>Pentapetalae</taxon>
        <taxon>rosids</taxon>
        <taxon>fabids</taxon>
        <taxon>Fabales</taxon>
        <taxon>Fabaceae</taxon>
        <taxon>Papilionoideae</taxon>
        <taxon>50 kb inversion clade</taxon>
        <taxon>NPAAA clade</taxon>
        <taxon>indigoferoid/millettioid clade</taxon>
        <taxon>Phaseoleae</taxon>
        <taxon>Clitoria</taxon>
    </lineage>
</organism>
<evidence type="ECO:0000256" key="10">
    <source>
        <dbReference type="ARBA" id="ARBA00048109"/>
    </source>
</evidence>
<evidence type="ECO:0000256" key="7">
    <source>
        <dbReference type="ARBA" id="ARBA00023315"/>
    </source>
</evidence>
<dbReference type="GO" id="GO:0005886">
    <property type="term" value="C:plasma membrane"/>
    <property type="evidence" value="ECO:0007669"/>
    <property type="project" value="UniProtKB-SubCell"/>
</dbReference>
<feature type="domain" description="O-acyltransferase WSD1 C-terminal" evidence="12">
    <location>
        <begin position="827"/>
        <end position="972"/>
    </location>
</feature>
<keyword evidence="5" id="KW-0808">Transferase</keyword>
<evidence type="ECO:0000256" key="4">
    <source>
        <dbReference type="ARBA" id="ARBA00005189"/>
    </source>
</evidence>
<comment type="similarity">
    <text evidence="8">In the N-terminal section; belongs to the long-chain O-acyltransferase family.</text>
</comment>
<dbReference type="PANTHER" id="PTHR31650:SF33">
    <property type="entry name" value="O-ACYLTRANSFERASE WSD1-LIKE PROTEIN"/>
    <property type="match status" value="1"/>
</dbReference>
<keyword evidence="7" id="KW-0012">Acyltransferase</keyword>
<sequence>MDNLEDVTEPVSPSGRYFNTQVLCAYVFGFLESQVPIDFSQAKYLFEDVFLPINPRFSSIMVRDEGGEMKWKKVEVKAEDHIKIPTFPENGTLEFYDEYFDEYVSKILMERTAEDKPLWEIHVIKYPTSNAAGYLIFKLHHALGDGYSLVGALLSCLQRADDPSLPLSFPARKPSTSPSSQKLGFFGLVPSIVSSFFHSISDFGWSIVKSSIIEDDETPIRSGDDGVQFLPSVLSNISFSLDQIKTIKSKLGVTINDVITGVIFYGIRLYMQEINDNARTSNSTGLVMLSTRNIGSYQSVQDMMKVDSKSPWGNHISFLHVPIPKLSQASIFNPLEFIWKAREIIKRKRNSFTVFLIEWLLDMELKLRGHEAVAKHIYDTLRNSSVVLSNLIGPVEPMALANHPVKGLYFTMTGGPESINIAMISYTRILRITMKTHKGFIDEKKFKFCMLRAFEVISKAAMEMPNKSKVVIPTATPTASTSVTSLHPFVHPKIFKFKYHFQVSFFSVHRDKSIMAQFYEEVEEPVSPPGQYFNSSMICSYVFGFVEMAVPVDDLDAVTLLKDVFLPINPRFSSIMARDQKGIMRWKRVEVNPEEHLKVPKFPECNSSSESYEHYFGDYVTRILTERTPQNKPLWEIHIIKYPTTNAACTLIFKLHHAIGDGYYFMGALLSCLQRNDDPSLPLTFPSRTSSNPSQHAKKSLFNKIPSAISSFFSSISDFGSSLKTRMIEDDKTPIRSGYEGTESQPFTLSNITLSLDHIKAIKSKLGVTINDVITGMIFYGIRLYMQEIDYMSKTSDSTGVVMLNTRNIRGYQSVQEMQKPEVKHLWGNKISFLQIPIPKLSQSRISNPLDFVWNAQKQIKKKRNSFSVYMMGILLDLEMKLRGPECVAKTIYKTLGNSSVVISNIFGPLEHMALADHPISGLYFTMTGGPENVNITIMSYVKELRITLRTLKGFVYEQKFKFCMEKAFENIYQAAMEPNKN</sequence>
<comment type="pathway">
    <text evidence="3">Glycerolipid metabolism; triacylglycerol biosynthesis.</text>
</comment>
<proteinExistence type="inferred from homology"/>
<feature type="domain" description="O-acyltransferase WSD1 C-terminal" evidence="12">
    <location>
        <begin position="312"/>
        <end position="457"/>
    </location>
</feature>
<dbReference type="GO" id="GO:0005789">
    <property type="term" value="C:endoplasmic reticulum membrane"/>
    <property type="evidence" value="ECO:0007669"/>
    <property type="project" value="UniProtKB-SubCell"/>
</dbReference>
<dbReference type="PANTHER" id="PTHR31650">
    <property type="entry name" value="O-ACYLTRANSFERASE (WSD1-LIKE) FAMILY PROTEIN"/>
    <property type="match status" value="1"/>
</dbReference>
<reference evidence="13 14" key="1">
    <citation type="submission" date="2024-01" db="EMBL/GenBank/DDBJ databases">
        <title>The genomes of 5 underutilized Papilionoideae crops provide insights into root nodulation and disease resistance.</title>
        <authorList>
            <person name="Yuan L."/>
        </authorList>
    </citation>
    <scope>NUCLEOTIDE SEQUENCE [LARGE SCALE GENOMIC DNA]</scope>
    <source>
        <strain evidence="13">LY-2023</strain>
        <tissue evidence="13">Leaf</tissue>
    </source>
</reference>
<keyword evidence="6" id="KW-0256">Endoplasmic reticulum</keyword>
<name>A0AAN9EW17_CLITE</name>
<evidence type="ECO:0000256" key="9">
    <source>
        <dbReference type="ARBA" id="ARBA00047604"/>
    </source>
</evidence>
<dbReference type="Pfam" id="PF03007">
    <property type="entry name" value="WS_DGAT_cat"/>
    <property type="match status" value="2"/>
</dbReference>
<dbReference type="InterPro" id="IPR004255">
    <property type="entry name" value="O-acyltransferase_WSD1_N"/>
</dbReference>
<evidence type="ECO:0000256" key="1">
    <source>
        <dbReference type="ARBA" id="ARBA00004162"/>
    </source>
</evidence>
<dbReference type="AlphaFoldDB" id="A0AAN9EW17"/>
<gene>
    <name evidence="13" type="ORF">RJT34_31269</name>
</gene>
<keyword evidence="14" id="KW-1185">Reference proteome</keyword>
<protein>
    <recommendedName>
        <fullName evidence="15">Diacylglycerol O-acyltransferase</fullName>
    </recommendedName>
</protein>
<dbReference type="GO" id="GO:0047196">
    <property type="term" value="F:long-chain-alcohol O-fatty-acyltransferase activity"/>
    <property type="evidence" value="ECO:0007669"/>
    <property type="project" value="UniProtKB-EC"/>
</dbReference>
<evidence type="ECO:0000259" key="12">
    <source>
        <dbReference type="Pfam" id="PF06974"/>
    </source>
</evidence>
<evidence type="ECO:0000256" key="2">
    <source>
        <dbReference type="ARBA" id="ARBA00004586"/>
    </source>
</evidence>
<evidence type="ECO:0000256" key="3">
    <source>
        <dbReference type="ARBA" id="ARBA00004771"/>
    </source>
</evidence>
<dbReference type="Proteomes" id="UP001359559">
    <property type="component" value="Unassembled WGS sequence"/>
</dbReference>
<feature type="domain" description="O-acyltransferase WSD1-like N-terminal" evidence="11">
    <location>
        <begin position="616"/>
        <end position="774"/>
    </location>
</feature>
<dbReference type="GO" id="GO:0019432">
    <property type="term" value="P:triglyceride biosynthetic process"/>
    <property type="evidence" value="ECO:0007669"/>
    <property type="project" value="TreeGrafter"/>
</dbReference>